<evidence type="ECO:0000256" key="1">
    <source>
        <dbReference type="ARBA" id="ARBA00004236"/>
    </source>
</evidence>
<evidence type="ECO:0000256" key="3">
    <source>
        <dbReference type="ARBA" id="ARBA00022475"/>
    </source>
</evidence>
<proteinExistence type="predicted"/>
<dbReference type="GO" id="GO:0005275">
    <property type="term" value="F:amine transmembrane transporter activity"/>
    <property type="evidence" value="ECO:0007669"/>
    <property type="project" value="TreeGrafter"/>
</dbReference>
<organism evidence="7 8">
    <name type="scientific">Mycetocola reblochoni REB411</name>
    <dbReference type="NCBI Taxonomy" id="1255698"/>
    <lineage>
        <taxon>Bacteria</taxon>
        <taxon>Bacillati</taxon>
        <taxon>Actinomycetota</taxon>
        <taxon>Actinomycetes</taxon>
        <taxon>Micrococcales</taxon>
        <taxon>Microbacteriaceae</taxon>
        <taxon>Mycetocola</taxon>
    </lineage>
</organism>
<dbReference type="AlphaFoldDB" id="A0A1R4I996"/>
<feature type="domain" description="ABC-type glycine betaine transport system substrate-binding" evidence="6">
    <location>
        <begin position="37"/>
        <end position="282"/>
    </location>
</feature>
<reference evidence="8" key="1">
    <citation type="submission" date="2017-02" db="EMBL/GenBank/DDBJ databases">
        <authorList>
            <person name="Dridi B."/>
        </authorList>
    </citation>
    <scope>NUCLEOTIDE SEQUENCE [LARGE SCALE GENOMIC DNA]</scope>
    <source>
        <strain evidence="8">EB411</strain>
    </source>
</reference>
<dbReference type="Gene3D" id="3.40.190.100">
    <property type="entry name" value="Glycine betaine-binding periplasmic protein, domain 2"/>
    <property type="match status" value="1"/>
</dbReference>
<keyword evidence="4" id="KW-0472">Membrane</keyword>
<accession>A0A1R4I996</accession>
<dbReference type="EMBL" id="FUKR01000004">
    <property type="protein sequence ID" value="SJN16425.1"/>
    <property type="molecule type" value="Genomic_DNA"/>
</dbReference>
<keyword evidence="8" id="KW-1185">Reference proteome</keyword>
<evidence type="ECO:0000313" key="8">
    <source>
        <dbReference type="Proteomes" id="UP000196778"/>
    </source>
</evidence>
<dbReference type="GO" id="GO:0031460">
    <property type="term" value="P:glycine betaine transport"/>
    <property type="evidence" value="ECO:0007669"/>
    <property type="project" value="TreeGrafter"/>
</dbReference>
<evidence type="ECO:0000259" key="6">
    <source>
        <dbReference type="Pfam" id="PF04069"/>
    </source>
</evidence>
<evidence type="ECO:0000256" key="2">
    <source>
        <dbReference type="ARBA" id="ARBA00022448"/>
    </source>
</evidence>
<dbReference type="GO" id="GO:0015871">
    <property type="term" value="P:choline transport"/>
    <property type="evidence" value="ECO:0007669"/>
    <property type="project" value="TreeGrafter"/>
</dbReference>
<dbReference type="InterPro" id="IPR007210">
    <property type="entry name" value="ABC_Gly_betaine_transp_sub-bd"/>
</dbReference>
<keyword evidence="2" id="KW-0813">Transport</keyword>
<dbReference type="GO" id="GO:0015226">
    <property type="term" value="F:carnitine transmembrane transporter activity"/>
    <property type="evidence" value="ECO:0007669"/>
    <property type="project" value="TreeGrafter"/>
</dbReference>
<dbReference type="Pfam" id="PF04069">
    <property type="entry name" value="OpuAC"/>
    <property type="match status" value="1"/>
</dbReference>
<feature type="chain" id="PRO_5013000827" evidence="5">
    <location>
        <begin position="27"/>
        <end position="296"/>
    </location>
</feature>
<dbReference type="PROSITE" id="PS51257">
    <property type="entry name" value="PROKAR_LIPOPROTEIN"/>
    <property type="match status" value="1"/>
</dbReference>
<comment type="subcellular location">
    <subcellularLocation>
        <location evidence="1">Cell membrane</location>
    </subcellularLocation>
</comment>
<evidence type="ECO:0000256" key="5">
    <source>
        <dbReference type="SAM" id="SignalP"/>
    </source>
</evidence>
<protein>
    <submittedName>
        <fullName evidence="7">Glycine betaine ABC transport system, glycine betaine-binding protein OpuAC</fullName>
    </submittedName>
</protein>
<dbReference type="PANTHER" id="PTHR47737:SF1">
    <property type="entry name" value="GLYCINE BETAINE_PROLINE BETAINE TRANSPORT SYSTEM PERMEASE PROTEIN PROW"/>
    <property type="match status" value="1"/>
</dbReference>
<dbReference type="Proteomes" id="UP000196778">
    <property type="component" value="Unassembled WGS sequence"/>
</dbReference>
<evidence type="ECO:0000313" key="7">
    <source>
        <dbReference type="EMBL" id="SJN16425.1"/>
    </source>
</evidence>
<keyword evidence="5" id="KW-0732">Signal</keyword>
<gene>
    <name evidence="7" type="ORF">FM119_00520</name>
</gene>
<sequence length="296" mass="31890">MRIRPAATIATIAAGTLALTACSGQATSTTENGDASDISIAVVHGWDEGIAVSVLWEAVLEEKGYDVDLEYVDIAPAFTGLAGGDFDVFMDSWLPNTHAAYIDEYGDDITELGVWNREGRNVIAVNADAPIDSLEELADNAELFDNRLVGTDPGAGLTAMTTEKAIPQYGLEDMEFLVSSSPSMLAELDGAMAEGRNIVVTLWQPHWAYSSYELKNLEDPLGAMGGDEDMTSFSREGFADDAPVAAGWLSDFTIDMDTLASLEEHLIVGNETAEYDGRIAEWIADNREWVDSLTSS</sequence>
<evidence type="ECO:0000256" key="4">
    <source>
        <dbReference type="ARBA" id="ARBA00023136"/>
    </source>
</evidence>
<dbReference type="SUPFAM" id="SSF53850">
    <property type="entry name" value="Periplasmic binding protein-like II"/>
    <property type="match status" value="1"/>
</dbReference>
<feature type="signal peptide" evidence="5">
    <location>
        <begin position="1"/>
        <end position="26"/>
    </location>
</feature>
<dbReference type="Gene3D" id="3.10.105.10">
    <property type="entry name" value="Dipeptide-binding Protein, Domain 3"/>
    <property type="match status" value="2"/>
</dbReference>
<dbReference type="GO" id="GO:0043190">
    <property type="term" value="C:ATP-binding cassette (ABC) transporter complex"/>
    <property type="evidence" value="ECO:0007669"/>
    <property type="project" value="InterPro"/>
</dbReference>
<dbReference type="CDD" id="cd13639">
    <property type="entry name" value="PBP2_OpuAC_like"/>
    <property type="match status" value="1"/>
</dbReference>
<dbReference type="OrthoDB" id="9787902at2"/>
<name>A0A1R4I996_9MICO</name>
<keyword evidence="3" id="KW-1003">Cell membrane</keyword>
<dbReference type="RefSeq" id="WP_087135741.1">
    <property type="nucleotide sequence ID" value="NZ_FUKR01000004.1"/>
</dbReference>
<dbReference type="PANTHER" id="PTHR47737">
    <property type="entry name" value="GLYCINE BETAINE/PROLINE BETAINE TRANSPORT SYSTEM PERMEASE PROTEIN PROW"/>
    <property type="match status" value="1"/>
</dbReference>